<dbReference type="OrthoDB" id="2139939at2759"/>
<gene>
    <name evidence="2" type="ORF">FN846DRAFT_927159</name>
</gene>
<protein>
    <submittedName>
        <fullName evidence="2">Uncharacterized protein</fullName>
    </submittedName>
</protein>
<accession>A0A5J5FA33</accession>
<feature type="region of interest" description="Disordered" evidence="1">
    <location>
        <begin position="122"/>
        <end position="179"/>
    </location>
</feature>
<name>A0A5J5FA33_9PEZI</name>
<dbReference type="InParanoid" id="A0A5J5FA33"/>
<sequence length="329" mass="37253">MSTHRDSSHRRSRHRYTNSRSLSPRRSPSRRHRTDDKDSRSRHRKRARSPSPTDPLPLNASRISTRDHDFLSPIFASYLQIQKNLSLTSLDTREAKGRFKSFVSHYNRGELARGWYERVTTAQRSGRAPLPPAPLQPQSPEAAASESDSDSDDDFLPPLPGQEKKHRRHGPSAPNTSELALQSEVAAEDAELARADLRYHRKADRRAQKEALEEIVPRAEPGTKERQLEKKKELAEKMRGFRERSPGGEIDDATLIGGGDGESFAQKKAALERKKNERELRREQLLKARIAEREERVQGMREKEERTMAMLKALAESRFGGGGAGRAAV</sequence>
<dbReference type="AlphaFoldDB" id="A0A5J5FA33"/>
<evidence type="ECO:0000313" key="3">
    <source>
        <dbReference type="Proteomes" id="UP000326924"/>
    </source>
</evidence>
<organism evidence="2 3">
    <name type="scientific">Sphaerosporella brunnea</name>
    <dbReference type="NCBI Taxonomy" id="1250544"/>
    <lineage>
        <taxon>Eukaryota</taxon>
        <taxon>Fungi</taxon>
        <taxon>Dikarya</taxon>
        <taxon>Ascomycota</taxon>
        <taxon>Pezizomycotina</taxon>
        <taxon>Pezizomycetes</taxon>
        <taxon>Pezizales</taxon>
        <taxon>Pyronemataceae</taxon>
        <taxon>Sphaerosporella</taxon>
    </lineage>
</organism>
<keyword evidence="3" id="KW-1185">Reference proteome</keyword>
<dbReference type="Proteomes" id="UP000326924">
    <property type="component" value="Unassembled WGS sequence"/>
</dbReference>
<reference evidence="2 3" key="1">
    <citation type="submission" date="2019-09" db="EMBL/GenBank/DDBJ databases">
        <title>Draft genome of the ectomycorrhizal ascomycete Sphaerosporella brunnea.</title>
        <authorList>
            <consortium name="DOE Joint Genome Institute"/>
            <person name="Benucci G.M."/>
            <person name="Marozzi G."/>
            <person name="Antonielli L."/>
            <person name="Sanchez S."/>
            <person name="Marco P."/>
            <person name="Wang X."/>
            <person name="Falini L.B."/>
            <person name="Barry K."/>
            <person name="Haridas S."/>
            <person name="Lipzen A."/>
            <person name="Labutti K."/>
            <person name="Grigoriev I.V."/>
            <person name="Murat C."/>
            <person name="Martin F."/>
            <person name="Albertini E."/>
            <person name="Donnini D."/>
            <person name="Bonito G."/>
        </authorList>
    </citation>
    <scope>NUCLEOTIDE SEQUENCE [LARGE SCALE GENOMIC DNA]</scope>
    <source>
        <strain evidence="2 3">Sb_GMNB300</strain>
    </source>
</reference>
<evidence type="ECO:0000313" key="2">
    <source>
        <dbReference type="EMBL" id="KAA8914260.1"/>
    </source>
</evidence>
<evidence type="ECO:0000256" key="1">
    <source>
        <dbReference type="SAM" id="MobiDB-lite"/>
    </source>
</evidence>
<proteinExistence type="predicted"/>
<dbReference type="EMBL" id="VXIS01000007">
    <property type="protein sequence ID" value="KAA8914260.1"/>
    <property type="molecule type" value="Genomic_DNA"/>
</dbReference>
<dbReference type="PANTHER" id="PTHR34117">
    <property type="entry name" value="STYLE CELL-CYCLE INHIBITOR 1"/>
    <property type="match status" value="1"/>
</dbReference>
<feature type="region of interest" description="Disordered" evidence="1">
    <location>
        <begin position="237"/>
        <end position="261"/>
    </location>
</feature>
<comment type="caution">
    <text evidence="2">The sequence shown here is derived from an EMBL/GenBank/DDBJ whole genome shotgun (WGS) entry which is preliminary data.</text>
</comment>
<dbReference type="PANTHER" id="PTHR34117:SF1">
    <property type="entry name" value="STYLE CELL-CYCLE INHIBITOR 1"/>
    <property type="match status" value="1"/>
</dbReference>
<feature type="compositionally biased region" description="Basic and acidic residues" evidence="1">
    <location>
        <begin position="237"/>
        <end position="246"/>
    </location>
</feature>
<dbReference type="InterPro" id="IPR044688">
    <property type="entry name" value="SCI-1-like"/>
</dbReference>
<feature type="region of interest" description="Disordered" evidence="1">
    <location>
        <begin position="1"/>
        <end position="63"/>
    </location>
</feature>
<feature type="compositionally biased region" description="Basic residues" evidence="1">
    <location>
        <begin position="7"/>
        <end position="17"/>
    </location>
</feature>